<evidence type="ECO:0000313" key="2">
    <source>
        <dbReference type="EMBL" id="GFY32873.1"/>
    </source>
</evidence>
<proteinExistence type="predicted"/>
<reference evidence="2" key="1">
    <citation type="submission" date="2020-08" db="EMBL/GenBank/DDBJ databases">
        <title>Multicomponent nature underlies the extraordinary mechanical properties of spider dragline silk.</title>
        <authorList>
            <person name="Kono N."/>
            <person name="Nakamura H."/>
            <person name="Mori M."/>
            <person name="Yoshida Y."/>
            <person name="Ohtoshi R."/>
            <person name="Malay A.D."/>
            <person name="Moran D.A.P."/>
            <person name="Tomita M."/>
            <person name="Numata K."/>
            <person name="Arakawa K."/>
        </authorList>
    </citation>
    <scope>NUCLEOTIDE SEQUENCE</scope>
</reference>
<dbReference type="EMBL" id="BMAU01021405">
    <property type="protein sequence ID" value="GFY32873.1"/>
    <property type="molecule type" value="Genomic_DNA"/>
</dbReference>
<comment type="caution">
    <text evidence="2">The sequence shown here is derived from an EMBL/GenBank/DDBJ whole genome shotgun (WGS) entry which is preliminary data.</text>
</comment>
<gene>
    <name evidence="2" type="ORF">TNCV_4024971</name>
</gene>
<sequence>MMFRAALEAFRQWHKGTKKMAPIEKSLGSHGCSDMSQTNSEVNLVPRTKHITAFVGFTRVNNQGERNNIQGNAQTSHSRRMEHNNHLMRQLN</sequence>
<accession>A0A8X6WD79</accession>
<dbReference type="Proteomes" id="UP000887159">
    <property type="component" value="Unassembled WGS sequence"/>
</dbReference>
<feature type="compositionally biased region" description="Polar residues" evidence="1">
    <location>
        <begin position="64"/>
        <end position="76"/>
    </location>
</feature>
<protein>
    <submittedName>
        <fullName evidence="2">Uncharacterized protein</fullName>
    </submittedName>
</protein>
<organism evidence="2 3">
    <name type="scientific">Trichonephila clavipes</name>
    <name type="common">Golden silk orbweaver</name>
    <name type="synonym">Nephila clavipes</name>
    <dbReference type="NCBI Taxonomy" id="2585209"/>
    <lineage>
        <taxon>Eukaryota</taxon>
        <taxon>Metazoa</taxon>
        <taxon>Ecdysozoa</taxon>
        <taxon>Arthropoda</taxon>
        <taxon>Chelicerata</taxon>
        <taxon>Arachnida</taxon>
        <taxon>Araneae</taxon>
        <taxon>Araneomorphae</taxon>
        <taxon>Entelegynae</taxon>
        <taxon>Araneoidea</taxon>
        <taxon>Nephilidae</taxon>
        <taxon>Trichonephila</taxon>
    </lineage>
</organism>
<evidence type="ECO:0000313" key="3">
    <source>
        <dbReference type="Proteomes" id="UP000887159"/>
    </source>
</evidence>
<evidence type="ECO:0000256" key="1">
    <source>
        <dbReference type="SAM" id="MobiDB-lite"/>
    </source>
</evidence>
<keyword evidence="3" id="KW-1185">Reference proteome</keyword>
<feature type="region of interest" description="Disordered" evidence="1">
    <location>
        <begin position="64"/>
        <end position="92"/>
    </location>
</feature>
<name>A0A8X6WD79_TRICX</name>
<dbReference type="AlphaFoldDB" id="A0A8X6WD79"/>